<sequence>MNNNRRSAPKARDQFNEDAARGRRRQNVQHESARQRDVNLRARRLATELSGAANGEVSAAELAALGPDVLAPRSRALAADLHNWREAQPAEWLRVLQQMVALLSTGVYQVVEAAVSCEVVPLLAAVLQQPDSQLPPGAARTAAYALELIASDSSTAAFAVQPAVPALAARLSAAVVALAPGHGPGGGGGGAASDREAALLEASQLAGTLGAMAGWGRERQQSLTEVGVASSLVQLLLATVDGASEAVSPSVATAAQLAATGPQQQQQQQLLPEQVAALQPGADPAEVQCCSTALWAVGMLVREWGEAVTQLVSQTALLAGLRRVLMAPAPHPELLRAVAWVLAFCTSPCAGPAATVALMDGGGLLPGLLLSAMRVASYAAALTPLRAGGGDRDDDDIEDPALTAAAQPLRQTLLPLLYATANIAADPAHTLRVLSELQAARPLQPAANQSATGMEMVLACLRNRVGHRRVQAGAASLAAALAGGACGAGPAAVGAVRNALRDAGVTRVLESLLVSRSGILVRKEAATALALLVEGATGNEPRPGRVAMLRELGVLPRRDERGVLAAFLELLRGADGDAVHAALRFATMVLGELRPGAKHLVETLDGIDALEAAQEGRSGLAAPELQAWAQRLVDDNWGIDAEEEEEEEEADGEGEMEE</sequence>
<feature type="region of interest" description="Disordered" evidence="1">
    <location>
        <begin position="1"/>
        <end position="39"/>
    </location>
</feature>
<dbReference type="AlphaFoldDB" id="A0A9W6BGE1"/>
<dbReference type="InterPro" id="IPR016024">
    <property type="entry name" value="ARM-type_fold"/>
</dbReference>
<feature type="compositionally biased region" description="Basic and acidic residues" evidence="1">
    <location>
        <begin position="10"/>
        <end position="21"/>
    </location>
</feature>
<evidence type="ECO:0000313" key="3">
    <source>
        <dbReference type="Proteomes" id="UP001165080"/>
    </source>
</evidence>
<protein>
    <submittedName>
        <fullName evidence="2">Uncharacterized protein</fullName>
    </submittedName>
</protein>
<dbReference type="InterPro" id="IPR011989">
    <property type="entry name" value="ARM-like"/>
</dbReference>
<evidence type="ECO:0000256" key="1">
    <source>
        <dbReference type="SAM" id="MobiDB-lite"/>
    </source>
</evidence>
<accession>A0A9W6BGE1</accession>
<dbReference type="Proteomes" id="UP001165080">
    <property type="component" value="Unassembled WGS sequence"/>
</dbReference>
<gene>
    <name evidence="2" type="primary">PLEST004955</name>
    <name evidence="2" type="ORF">PLESTB_000525100</name>
</gene>
<feature type="compositionally biased region" description="Acidic residues" evidence="1">
    <location>
        <begin position="640"/>
        <end position="658"/>
    </location>
</feature>
<name>A0A9W6BGE1_9CHLO</name>
<dbReference type="PANTHER" id="PTHR11667:SF27">
    <property type="entry name" value="ADENYLATE KINASE"/>
    <property type="match status" value="1"/>
</dbReference>
<evidence type="ECO:0000313" key="2">
    <source>
        <dbReference type="EMBL" id="GLC51649.1"/>
    </source>
</evidence>
<reference evidence="2 3" key="1">
    <citation type="journal article" date="2023" name="Commun. Biol.">
        <title>Reorganization of the ancestral sex-determining regions during the evolution of trioecy in Pleodorina starrii.</title>
        <authorList>
            <person name="Takahashi K."/>
            <person name="Suzuki S."/>
            <person name="Kawai-Toyooka H."/>
            <person name="Yamamoto K."/>
            <person name="Hamaji T."/>
            <person name="Ootsuki R."/>
            <person name="Yamaguchi H."/>
            <person name="Kawachi M."/>
            <person name="Higashiyama T."/>
            <person name="Nozaki H."/>
        </authorList>
    </citation>
    <scope>NUCLEOTIDE SEQUENCE [LARGE SCALE GENOMIC DNA]</scope>
    <source>
        <strain evidence="2 3">NIES-4479</strain>
    </source>
</reference>
<dbReference type="SUPFAM" id="SSF48371">
    <property type="entry name" value="ARM repeat"/>
    <property type="match status" value="1"/>
</dbReference>
<keyword evidence="3" id="KW-1185">Reference proteome</keyword>
<organism evidence="2 3">
    <name type="scientific">Pleodorina starrii</name>
    <dbReference type="NCBI Taxonomy" id="330485"/>
    <lineage>
        <taxon>Eukaryota</taxon>
        <taxon>Viridiplantae</taxon>
        <taxon>Chlorophyta</taxon>
        <taxon>core chlorophytes</taxon>
        <taxon>Chlorophyceae</taxon>
        <taxon>CS clade</taxon>
        <taxon>Chlamydomonadales</taxon>
        <taxon>Volvocaceae</taxon>
        <taxon>Pleodorina</taxon>
    </lineage>
</organism>
<comment type="caution">
    <text evidence="2">The sequence shown here is derived from an EMBL/GenBank/DDBJ whole genome shotgun (WGS) entry which is preliminary data.</text>
</comment>
<dbReference type="OrthoDB" id="29145at2759"/>
<proteinExistence type="predicted"/>
<feature type="region of interest" description="Disordered" evidence="1">
    <location>
        <begin position="636"/>
        <end position="658"/>
    </location>
</feature>
<dbReference type="EMBL" id="BRXU01000004">
    <property type="protein sequence ID" value="GLC51649.1"/>
    <property type="molecule type" value="Genomic_DNA"/>
</dbReference>
<dbReference type="Gene3D" id="1.25.10.10">
    <property type="entry name" value="Leucine-rich Repeat Variant"/>
    <property type="match status" value="1"/>
</dbReference>
<dbReference type="PANTHER" id="PTHR11667">
    <property type="match status" value="1"/>
</dbReference>